<reference evidence="2 3" key="3">
    <citation type="journal article" date="2010" name="BMC Genomics">
        <title>Transcriptome sequencing and comparative analysis of cucumber flowers with different sex types.</title>
        <authorList>
            <person name="Guo S."/>
            <person name="Zheng Y."/>
            <person name="Joung J.G."/>
            <person name="Liu S."/>
            <person name="Zhang Z."/>
            <person name="Crasta O.R."/>
            <person name="Sobral B.W."/>
            <person name="Xu Y."/>
            <person name="Huang S."/>
            <person name="Fei Z."/>
        </authorList>
    </citation>
    <scope>NUCLEOTIDE SEQUENCE [LARGE SCALE GENOMIC DNA]</scope>
    <source>
        <strain evidence="3">cv. 9930</strain>
    </source>
</reference>
<gene>
    <name evidence="2" type="ORF">Csa_3G835870</name>
</gene>
<evidence type="ECO:0000313" key="3">
    <source>
        <dbReference type="Proteomes" id="UP000029981"/>
    </source>
</evidence>
<evidence type="ECO:0000313" key="2">
    <source>
        <dbReference type="EMBL" id="KGN59650.1"/>
    </source>
</evidence>
<accession>A0A0A0LCA8</accession>
<proteinExistence type="predicted"/>
<dbReference type="Gramene" id="KGN59650">
    <property type="protein sequence ID" value="KGN59650"/>
    <property type="gene ID" value="Csa_3G835870"/>
</dbReference>
<reference evidence="2 3" key="1">
    <citation type="journal article" date="2009" name="Nat. Genet.">
        <title>The genome of the cucumber, Cucumis sativus L.</title>
        <authorList>
            <person name="Huang S."/>
            <person name="Li R."/>
            <person name="Zhang Z."/>
            <person name="Li L."/>
            <person name="Gu X."/>
            <person name="Fan W."/>
            <person name="Lucas W.J."/>
            <person name="Wang X."/>
            <person name="Xie B."/>
            <person name="Ni P."/>
            <person name="Ren Y."/>
            <person name="Zhu H."/>
            <person name="Li J."/>
            <person name="Lin K."/>
            <person name="Jin W."/>
            <person name="Fei Z."/>
            <person name="Li G."/>
            <person name="Staub J."/>
            <person name="Kilian A."/>
            <person name="van der Vossen E.A."/>
            <person name="Wu Y."/>
            <person name="Guo J."/>
            <person name="He J."/>
            <person name="Jia Z."/>
            <person name="Ren Y."/>
            <person name="Tian G."/>
            <person name="Lu Y."/>
            <person name="Ruan J."/>
            <person name="Qian W."/>
            <person name="Wang M."/>
            <person name="Huang Q."/>
            <person name="Li B."/>
            <person name="Xuan Z."/>
            <person name="Cao J."/>
            <person name="Asan"/>
            <person name="Wu Z."/>
            <person name="Zhang J."/>
            <person name="Cai Q."/>
            <person name="Bai Y."/>
            <person name="Zhao B."/>
            <person name="Han Y."/>
            <person name="Li Y."/>
            <person name="Li X."/>
            <person name="Wang S."/>
            <person name="Shi Q."/>
            <person name="Liu S."/>
            <person name="Cho W.K."/>
            <person name="Kim J.Y."/>
            <person name="Xu Y."/>
            <person name="Heller-Uszynska K."/>
            <person name="Miao H."/>
            <person name="Cheng Z."/>
            <person name="Zhang S."/>
            <person name="Wu J."/>
            <person name="Yang Y."/>
            <person name="Kang H."/>
            <person name="Li M."/>
            <person name="Liang H."/>
            <person name="Ren X."/>
            <person name="Shi Z."/>
            <person name="Wen M."/>
            <person name="Jian M."/>
            <person name="Yang H."/>
            <person name="Zhang G."/>
            <person name="Yang Z."/>
            <person name="Chen R."/>
            <person name="Liu S."/>
            <person name="Li J."/>
            <person name="Ma L."/>
            <person name="Liu H."/>
            <person name="Zhou Y."/>
            <person name="Zhao J."/>
            <person name="Fang X."/>
            <person name="Li G."/>
            <person name="Fang L."/>
            <person name="Li Y."/>
            <person name="Liu D."/>
            <person name="Zheng H."/>
            <person name="Zhang Y."/>
            <person name="Qin N."/>
            <person name="Li Z."/>
            <person name="Yang G."/>
            <person name="Yang S."/>
            <person name="Bolund L."/>
            <person name="Kristiansen K."/>
            <person name="Zheng H."/>
            <person name="Li S."/>
            <person name="Zhang X."/>
            <person name="Yang H."/>
            <person name="Wang J."/>
            <person name="Sun R."/>
            <person name="Zhang B."/>
            <person name="Jiang S."/>
            <person name="Wang J."/>
            <person name="Du Y."/>
            <person name="Li S."/>
        </authorList>
    </citation>
    <scope>NUCLEOTIDE SEQUENCE [LARGE SCALE GENOMIC DNA]</scope>
    <source>
        <strain evidence="3">cv. 9930</strain>
    </source>
</reference>
<dbReference type="EMBL" id="CM002924">
    <property type="protein sequence ID" value="KGN59650.1"/>
    <property type="molecule type" value="Genomic_DNA"/>
</dbReference>
<feature type="region of interest" description="Disordered" evidence="1">
    <location>
        <begin position="50"/>
        <end position="72"/>
    </location>
</feature>
<keyword evidence="3" id="KW-1185">Reference proteome</keyword>
<evidence type="ECO:0000256" key="1">
    <source>
        <dbReference type="SAM" id="MobiDB-lite"/>
    </source>
</evidence>
<reference evidence="2 3" key="4">
    <citation type="journal article" date="2011" name="BMC Genomics">
        <title>RNA-Seq improves annotation of protein-coding genes in the cucumber genome.</title>
        <authorList>
            <person name="Li Z."/>
            <person name="Zhang Z."/>
            <person name="Yan P."/>
            <person name="Huang S."/>
            <person name="Fei Z."/>
            <person name="Lin K."/>
        </authorList>
    </citation>
    <scope>NUCLEOTIDE SEQUENCE [LARGE SCALE GENOMIC DNA]</scope>
    <source>
        <strain evidence="3">cv. 9930</strain>
    </source>
</reference>
<reference evidence="2 3" key="2">
    <citation type="journal article" date="2009" name="PLoS ONE">
        <title>An integrated genetic and cytogenetic map of the cucumber genome.</title>
        <authorList>
            <person name="Ren Y."/>
            <person name="Zhang Z."/>
            <person name="Liu J."/>
            <person name="Staub J.E."/>
            <person name="Han Y."/>
            <person name="Cheng Z."/>
            <person name="Li X."/>
            <person name="Lu J."/>
            <person name="Miao H."/>
            <person name="Kang H."/>
            <person name="Xie B."/>
            <person name="Gu X."/>
            <person name="Wang X."/>
            <person name="Du Y."/>
            <person name="Jin W."/>
            <person name="Huang S."/>
        </authorList>
    </citation>
    <scope>NUCLEOTIDE SEQUENCE [LARGE SCALE GENOMIC DNA]</scope>
    <source>
        <strain evidence="3">cv. 9930</strain>
    </source>
</reference>
<feature type="compositionally biased region" description="Basic and acidic residues" evidence="1">
    <location>
        <begin position="54"/>
        <end position="72"/>
    </location>
</feature>
<name>A0A0A0LCA8_CUCSA</name>
<dbReference type="Proteomes" id="UP000029981">
    <property type="component" value="Chromosome 3"/>
</dbReference>
<dbReference type="AlphaFoldDB" id="A0A0A0LCA8"/>
<organism evidence="2 3">
    <name type="scientific">Cucumis sativus</name>
    <name type="common">Cucumber</name>
    <dbReference type="NCBI Taxonomy" id="3659"/>
    <lineage>
        <taxon>Eukaryota</taxon>
        <taxon>Viridiplantae</taxon>
        <taxon>Streptophyta</taxon>
        <taxon>Embryophyta</taxon>
        <taxon>Tracheophyta</taxon>
        <taxon>Spermatophyta</taxon>
        <taxon>Magnoliopsida</taxon>
        <taxon>eudicotyledons</taxon>
        <taxon>Gunneridae</taxon>
        <taxon>Pentapetalae</taxon>
        <taxon>rosids</taxon>
        <taxon>fabids</taxon>
        <taxon>Cucurbitales</taxon>
        <taxon>Cucurbitaceae</taxon>
        <taxon>Benincaseae</taxon>
        <taxon>Cucumis</taxon>
    </lineage>
</organism>
<protein>
    <submittedName>
        <fullName evidence="2">Uncharacterized protein</fullName>
    </submittedName>
</protein>
<sequence length="117" mass="13803">MRKEEDKGRYHCSVERFRWGIGECEKDRRRRFEVFGGSVFGFDFEGNGENEETDVGKGRNWDRNRTGPYRRDPEAIKVPRLSKQPVAFPDNAIRLPIWILNIPVSSCLSFNIFRYKT</sequence>